<dbReference type="KEGG" id="lbq:CKQ53_11790"/>
<evidence type="ECO:0000313" key="2">
    <source>
        <dbReference type="Proteomes" id="UP000263881"/>
    </source>
</evidence>
<keyword evidence="2" id="KW-1185">Reference proteome</keyword>
<dbReference type="EMBL" id="CP023009">
    <property type="protein sequence ID" value="AXW87588.1"/>
    <property type="molecule type" value="Genomic_DNA"/>
</dbReference>
<reference evidence="1 2" key="1">
    <citation type="submission" date="2017-08" db="EMBL/GenBank/DDBJ databases">
        <title>Comparative genomics of bacteria isolated from necrotic lesions of AOD affected trees.</title>
        <authorList>
            <person name="Doonan J."/>
            <person name="Denman S."/>
            <person name="McDonald J.E."/>
        </authorList>
    </citation>
    <scope>NUCLEOTIDE SEQUENCE [LARGE SCALE GENOMIC DNA]</scope>
    <source>
        <strain evidence="1 2">477</strain>
    </source>
</reference>
<protein>
    <submittedName>
        <fullName evidence="1">Uncharacterized protein</fullName>
    </submittedName>
</protein>
<organism evidence="1 2">
    <name type="scientific">Lonsdalea britannica</name>
    <dbReference type="NCBI Taxonomy" id="1082704"/>
    <lineage>
        <taxon>Bacteria</taxon>
        <taxon>Pseudomonadati</taxon>
        <taxon>Pseudomonadota</taxon>
        <taxon>Gammaproteobacteria</taxon>
        <taxon>Enterobacterales</taxon>
        <taxon>Pectobacteriaceae</taxon>
        <taxon>Lonsdalea</taxon>
    </lineage>
</organism>
<dbReference type="AlphaFoldDB" id="A0AAD0WLN9"/>
<gene>
    <name evidence="1" type="ORF">CKQ53_11790</name>
</gene>
<evidence type="ECO:0000313" key="1">
    <source>
        <dbReference type="EMBL" id="AXW87588.1"/>
    </source>
</evidence>
<sequence length="90" mass="10678">MFNAVSLTYHWDSPAQFAYRIRQLHSVQLLAKISNIRPYTAFLLFLPVTTICRRALSLRWLDIEIAYNDKSSDYLSKIYRRRAQDEKDHG</sequence>
<accession>A0AAD0WLN9</accession>
<name>A0AAD0WLN9_9GAMM</name>
<dbReference type="Proteomes" id="UP000263881">
    <property type="component" value="Chromosome"/>
</dbReference>
<proteinExistence type="predicted"/>